<dbReference type="GO" id="GO:0033897">
    <property type="term" value="F:ribonuclease T2 activity"/>
    <property type="evidence" value="ECO:0007669"/>
    <property type="project" value="UniProtKB-EC"/>
</dbReference>
<dbReference type="InterPro" id="IPR001568">
    <property type="entry name" value="RNase_T2-like"/>
</dbReference>
<keyword evidence="10" id="KW-0378">Hydrolase</keyword>
<dbReference type="InterPro" id="IPR018188">
    <property type="entry name" value="RNase_T2_His_AS_1"/>
</dbReference>
<feature type="domain" description="RNase T2-like C-terminal" evidence="20">
    <location>
        <begin position="279"/>
        <end position="410"/>
    </location>
</feature>
<dbReference type="AlphaFoldDB" id="D4AYS8"/>
<evidence type="ECO:0000256" key="16">
    <source>
        <dbReference type="PIRSR" id="PIRSR633697-1"/>
    </source>
</evidence>
<keyword evidence="22" id="KW-1185">Reference proteome</keyword>
<evidence type="ECO:0000256" key="6">
    <source>
        <dbReference type="ARBA" id="ARBA00022554"/>
    </source>
</evidence>
<evidence type="ECO:0000256" key="2">
    <source>
        <dbReference type="ARBA" id="ARBA00004496"/>
    </source>
</evidence>
<feature type="signal peptide" evidence="19">
    <location>
        <begin position="1"/>
        <end position="23"/>
    </location>
</feature>
<comment type="similarity">
    <text evidence="3 17">Belongs to the RNase T2 family.</text>
</comment>
<keyword evidence="11" id="KW-1015">Disulfide bond</keyword>
<evidence type="ECO:0000256" key="7">
    <source>
        <dbReference type="ARBA" id="ARBA00022722"/>
    </source>
</evidence>
<feature type="active site" evidence="16">
    <location>
        <position position="134"/>
    </location>
</feature>
<dbReference type="SUPFAM" id="SSF55895">
    <property type="entry name" value="Ribonuclease Rh-like"/>
    <property type="match status" value="1"/>
</dbReference>
<dbReference type="eggNOG" id="KOG1642">
    <property type="taxonomic scope" value="Eukaryota"/>
</dbReference>
<evidence type="ECO:0000259" key="20">
    <source>
        <dbReference type="Pfam" id="PF25488"/>
    </source>
</evidence>
<keyword evidence="8 19" id="KW-0732">Signal</keyword>
<evidence type="ECO:0000256" key="19">
    <source>
        <dbReference type="SAM" id="SignalP"/>
    </source>
</evidence>
<evidence type="ECO:0000256" key="11">
    <source>
        <dbReference type="ARBA" id="ARBA00023157"/>
    </source>
</evidence>
<dbReference type="FunFam" id="3.90.730.10:FF:000004">
    <property type="entry name" value="Ribonuclease T2-like"/>
    <property type="match status" value="1"/>
</dbReference>
<name>D4AYS8_ARTBC</name>
<dbReference type="Pfam" id="PF00445">
    <property type="entry name" value="Ribonuclease_T2"/>
    <property type="match status" value="1"/>
</dbReference>
<evidence type="ECO:0000256" key="8">
    <source>
        <dbReference type="ARBA" id="ARBA00022729"/>
    </source>
</evidence>
<dbReference type="OMA" id="HESLWIH"/>
<comment type="caution">
    <text evidence="21">The sequence shown here is derived from an EMBL/GenBank/DDBJ whole genome shotgun (WGS) entry which is preliminary data.</text>
</comment>
<evidence type="ECO:0000256" key="13">
    <source>
        <dbReference type="ARBA" id="ARBA00023239"/>
    </source>
</evidence>
<keyword evidence="12" id="KW-0325">Glycoprotein</keyword>
<reference evidence="22" key="1">
    <citation type="journal article" date="2011" name="Genome Biol.">
        <title>Comparative and functional genomics provide insights into the pathogenicity of dermatophytic fungi.</title>
        <authorList>
            <person name="Burmester A."/>
            <person name="Shelest E."/>
            <person name="Gloeckner G."/>
            <person name="Heddergott C."/>
            <person name="Schindler S."/>
            <person name="Staib P."/>
            <person name="Heidel A."/>
            <person name="Felder M."/>
            <person name="Petzold A."/>
            <person name="Szafranski K."/>
            <person name="Feuermann M."/>
            <person name="Pedruzzi I."/>
            <person name="Priebe S."/>
            <person name="Groth M."/>
            <person name="Winkler R."/>
            <person name="Li W."/>
            <person name="Kniemeyer O."/>
            <person name="Schroeckh V."/>
            <person name="Hertweck C."/>
            <person name="Hube B."/>
            <person name="White T.C."/>
            <person name="Platzer M."/>
            <person name="Guthke R."/>
            <person name="Heitman J."/>
            <person name="Woestemeyer J."/>
            <person name="Zipfel P.F."/>
            <person name="Monod M."/>
            <person name="Brakhage A.A."/>
        </authorList>
    </citation>
    <scope>NUCLEOTIDE SEQUENCE [LARGE SCALE GENOMIC DNA]</scope>
    <source>
        <strain evidence="22">ATCC MYA-4681 / CBS 112371</strain>
    </source>
</reference>
<evidence type="ECO:0000313" key="21">
    <source>
        <dbReference type="EMBL" id="EFE31748.1"/>
    </source>
</evidence>
<evidence type="ECO:0000313" key="22">
    <source>
        <dbReference type="Proteomes" id="UP000008866"/>
    </source>
</evidence>
<evidence type="ECO:0000256" key="17">
    <source>
        <dbReference type="RuleBase" id="RU004328"/>
    </source>
</evidence>
<comment type="subcellular location">
    <subcellularLocation>
        <location evidence="2">Cytoplasm</location>
    </subcellularLocation>
    <subcellularLocation>
        <location evidence="1">Vacuole lumen</location>
    </subcellularLocation>
</comment>
<dbReference type="PANTHER" id="PTHR11240">
    <property type="entry name" value="RIBONUCLEASE T2"/>
    <property type="match status" value="1"/>
</dbReference>
<dbReference type="KEGG" id="abe:ARB_01347"/>
<feature type="active site" evidence="16">
    <location>
        <position position="76"/>
    </location>
</feature>
<dbReference type="GeneID" id="9520037"/>
<dbReference type="EMBL" id="ABSU01000019">
    <property type="protein sequence ID" value="EFE31748.1"/>
    <property type="molecule type" value="Genomic_DNA"/>
</dbReference>
<evidence type="ECO:0000256" key="15">
    <source>
        <dbReference type="ARBA" id="ARBA00071169"/>
    </source>
</evidence>
<evidence type="ECO:0000256" key="5">
    <source>
        <dbReference type="ARBA" id="ARBA00022490"/>
    </source>
</evidence>
<protein>
    <recommendedName>
        <fullName evidence="15">Ribonuclease T2-like</fullName>
        <ecNumber evidence="4">4.6.1.19</ecNumber>
    </recommendedName>
</protein>
<dbReference type="PROSITE" id="PS00531">
    <property type="entry name" value="RNASE_T2_2"/>
    <property type="match status" value="1"/>
</dbReference>
<dbReference type="Gene3D" id="3.90.730.10">
    <property type="entry name" value="Ribonuclease T2-like"/>
    <property type="match status" value="1"/>
</dbReference>
<dbReference type="PANTHER" id="PTHR11240:SF22">
    <property type="entry name" value="RIBONUCLEASE T2"/>
    <property type="match status" value="1"/>
</dbReference>
<dbReference type="GO" id="GO:0003723">
    <property type="term" value="F:RNA binding"/>
    <property type="evidence" value="ECO:0007669"/>
    <property type="project" value="InterPro"/>
</dbReference>
<comment type="function">
    <text evidence="14">Rnase which modulates cell survival under stress conditions. Released from the vacuole to the cytoplasm during stress to promote tRNA and rRNA cleavage and to activate separately a downstream pathway that promotes cell death. Involved in cell size, vacuolar morphology and growth at high temperatures and high salt concentration.</text>
</comment>
<evidence type="ECO:0000256" key="1">
    <source>
        <dbReference type="ARBA" id="ARBA00004410"/>
    </source>
</evidence>
<dbReference type="CDD" id="cd01061">
    <property type="entry name" value="RNase_T2_euk"/>
    <property type="match status" value="1"/>
</dbReference>
<dbReference type="Proteomes" id="UP000008866">
    <property type="component" value="Unassembled WGS sequence"/>
</dbReference>
<keyword evidence="6" id="KW-0926">Vacuole</keyword>
<feature type="active site" evidence="16">
    <location>
        <position position="138"/>
    </location>
</feature>
<dbReference type="InterPro" id="IPR033697">
    <property type="entry name" value="Ribonuclease_T2_eukaryotic"/>
</dbReference>
<evidence type="ECO:0000256" key="9">
    <source>
        <dbReference type="ARBA" id="ARBA00022759"/>
    </source>
</evidence>
<dbReference type="PROSITE" id="PS00530">
    <property type="entry name" value="RNASE_T2_1"/>
    <property type="match status" value="1"/>
</dbReference>
<dbReference type="EC" id="4.6.1.19" evidence="4"/>
<proteinExistence type="inferred from homology"/>
<evidence type="ECO:0000256" key="14">
    <source>
        <dbReference type="ARBA" id="ARBA00025494"/>
    </source>
</evidence>
<dbReference type="HOGENOM" id="CLU_037966_0_1_1"/>
<evidence type="ECO:0000256" key="10">
    <source>
        <dbReference type="ARBA" id="ARBA00022801"/>
    </source>
</evidence>
<keyword evidence="5" id="KW-0963">Cytoplasm</keyword>
<organism evidence="21 22">
    <name type="scientific">Arthroderma benhamiae (strain ATCC MYA-4681 / CBS 112371)</name>
    <name type="common">Trichophyton mentagrophytes</name>
    <dbReference type="NCBI Taxonomy" id="663331"/>
    <lineage>
        <taxon>Eukaryota</taxon>
        <taxon>Fungi</taxon>
        <taxon>Dikarya</taxon>
        <taxon>Ascomycota</taxon>
        <taxon>Pezizomycotina</taxon>
        <taxon>Eurotiomycetes</taxon>
        <taxon>Eurotiomycetidae</taxon>
        <taxon>Onygenales</taxon>
        <taxon>Arthrodermataceae</taxon>
        <taxon>Trichophyton</taxon>
    </lineage>
</organism>
<feature type="region of interest" description="Disordered" evidence="18">
    <location>
        <begin position="256"/>
        <end position="276"/>
    </location>
</feature>
<evidence type="ECO:0000256" key="4">
    <source>
        <dbReference type="ARBA" id="ARBA00012571"/>
    </source>
</evidence>
<dbReference type="InterPro" id="IPR033130">
    <property type="entry name" value="RNase_T2_His_AS_2"/>
</dbReference>
<dbReference type="GO" id="GO:0005775">
    <property type="term" value="C:vacuolar lumen"/>
    <property type="evidence" value="ECO:0007669"/>
    <property type="project" value="UniProtKB-SubCell"/>
</dbReference>
<accession>D4AYS8</accession>
<dbReference type="InterPro" id="IPR036430">
    <property type="entry name" value="RNase_T2-like_sf"/>
</dbReference>
<gene>
    <name evidence="21" type="ORF">ARB_01347</name>
</gene>
<evidence type="ECO:0000256" key="12">
    <source>
        <dbReference type="ARBA" id="ARBA00023180"/>
    </source>
</evidence>
<keyword evidence="13" id="KW-0456">Lyase</keyword>
<dbReference type="RefSeq" id="XP_003012388.1">
    <property type="nucleotide sequence ID" value="XM_003012342.1"/>
</dbReference>
<feature type="compositionally biased region" description="Low complexity" evidence="18">
    <location>
        <begin position="260"/>
        <end position="276"/>
    </location>
</feature>
<evidence type="ECO:0000256" key="18">
    <source>
        <dbReference type="SAM" id="MobiDB-lite"/>
    </source>
</evidence>
<evidence type="ECO:0000256" key="3">
    <source>
        <dbReference type="ARBA" id="ARBA00007469"/>
    </source>
</evidence>
<feature type="chain" id="PRO_5003053617" description="Ribonuclease T2-like" evidence="19">
    <location>
        <begin position="24"/>
        <end position="412"/>
    </location>
</feature>
<keyword evidence="9" id="KW-0255">Endonuclease</keyword>
<sequence length="412" mass="44184">MLASSTTAAVMLAASQLFSGVRADGPTCPPGGEVSCHNSGPVGDTCCFNTPGGLILQTQFWDADPATGPEDSWTIHGLWPDNCDGTYEQFCDMSREYSNITQILQAQGKHDTLEYMMKYFKDYKGDDESFWEHEWNKHGTCMSTFETKCYMDYMPQQEVGDYFTKLVELFKGLNTYKTLADAGITPSNDKTYALRDLQAAVKSSFGMEITFNCKNGALNEAWYFYNVRGSAQTGEYIPTLPGGSPSTCPDTGIRYLPKNSGGTQPPTTTTPGSPAPTGTFSGKGYLTVTVMGEEDGCLISSGNWYTTGTCATYRAAASGSGFTLTSSKGACGMVNDQFKCGSGVTASVFGVCLPPSFPCQILLLTISQASEGKLAASGKSTFYADKIPSGSTQVPVYTAPRAIPLTVSWQAI</sequence>
<dbReference type="Pfam" id="PF25488">
    <property type="entry name" value="RNaseT2L_C"/>
    <property type="match status" value="1"/>
</dbReference>
<keyword evidence="7" id="KW-0540">Nuclease</keyword>
<dbReference type="GO" id="GO:0005576">
    <property type="term" value="C:extracellular region"/>
    <property type="evidence" value="ECO:0007669"/>
    <property type="project" value="TreeGrafter"/>
</dbReference>
<dbReference type="GO" id="GO:0016787">
    <property type="term" value="F:hydrolase activity"/>
    <property type="evidence" value="ECO:0007669"/>
    <property type="project" value="UniProtKB-KW"/>
</dbReference>
<dbReference type="InterPro" id="IPR057328">
    <property type="entry name" value="RNaseT2L_C"/>
</dbReference>
<dbReference type="GO" id="GO:0006401">
    <property type="term" value="P:RNA catabolic process"/>
    <property type="evidence" value="ECO:0007669"/>
    <property type="project" value="TreeGrafter"/>
</dbReference>